<dbReference type="Pfam" id="PF00190">
    <property type="entry name" value="Cupin_1"/>
    <property type="match status" value="1"/>
</dbReference>
<dbReference type="RefSeq" id="WP_219871302.1">
    <property type="nucleotide sequence ID" value="NZ_JAHZIJ010000002.1"/>
</dbReference>
<dbReference type="Proteomes" id="UP000812277">
    <property type="component" value="Unassembled WGS sequence"/>
</dbReference>
<accession>A0ABS7D4C8</accession>
<evidence type="ECO:0000313" key="2">
    <source>
        <dbReference type="EMBL" id="MBW7474053.1"/>
    </source>
</evidence>
<dbReference type="Gene3D" id="2.60.120.10">
    <property type="entry name" value="Jelly Rolls"/>
    <property type="match status" value="1"/>
</dbReference>
<proteinExistence type="predicted"/>
<evidence type="ECO:0000313" key="3">
    <source>
        <dbReference type="Proteomes" id="UP000812277"/>
    </source>
</evidence>
<dbReference type="EMBL" id="JAHZIJ010000002">
    <property type="protein sequence ID" value="MBW7474053.1"/>
    <property type="molecule type" value="Genomic_DNA"/>
</dbReference>
<evidence type="ECO:0000259" key="1">
    <source>
        <dbReference type="SMART" id="SM00835"/>
    </source>
</evidence>
<protein>
    <submittedName>
        <fullName evidence="2">Cupin domain-containing protein</fullName>
    </submittedName>
</protein>
<feature type="domain" description="Cupin type-1" evidence="1">
    <location>
        <begin position="19"/>
        <end position="156"/>
    </location>
</feature>
<dbReference type="CDD" id="cd20306">
    <property type="entry name" value="cupin_OxDC-like"/>
    <property type="match status" value="1"/>
</dbReference>
<dbReference type="InterPro" id="IPR006045">
    <property type="entry name" value="Cupin_1"/>
</dbReference>
<dbReference type="SMART" id="SM00835">
    <property type="entry name" value="Cupin_1"/>
    <property type="match status" value="1"/>
</dbReference>
<comment type="caution">
    <text evidence="2">The sequence shown here is derived from an EMBL/GenBank/DDBJ whole genome shotgun (WGS) entry which is preliminary data.</text>
</comment>
<reference evidence="2 3" key="1">
    <citation type="submission" date="2021-07" db="EMBL/GenBank/DDBJ databases">
        <title>Paenibacillus radiodurans sp. nov., isolated from the southeastern edge of Tengger Desert.</title>
        <authorList>
            <person name="Zhang G."/>
        </authorList>
    </citation>
    <scope>NUCLEOTIDE SEQUENCE [LARGE SCALE GENOMIC DNA]</scope>
    <source>
        <strain evidence="2 3">DT7-4</strain>
    </source>
</reference>
<name>A0ABS7D4C8_9BACL</name>
<keyword evidence="3" id="KW-1185">Reference proteome</keyword>
<dbReference type="SUPFAM" id="SSF51182">
    <property type="entry name" value="RmlC-like cupins"/>
    <property type="match status" value="1"/>
</dbReference>
<sequence length="186" mass="20992">MIDSILQAPDLKLAADSNQVLNYKRDRFNYITQLFGPQLPAIQNGFFNIHMTKGIIVQPHWHTNVTEMIVVISGEVITSVFNPFTQRLMSYRLKPGQVSIFPKGWFHWIITESDHAYVLAIFDQPTPDIVFGSDFLRCIPKEVIGRAYCVNEQEYANAVAPIKESLILGPPPGCCQREEGGVITQV</sequence>
<organism evidence="2 3">
    <name type="scientific">Paenibacillus oenotherae</name>
    <dbReference type="NCBI Taxonomy" id="1435645"/>
    <lineage>
        <taxon>Bacteria</taxon>
        <taxon>Bacillati</taxon>
        <taxon>Bacillota</taxon>
        <taxon>Bacilli</taxon>
        <taxon>Bacillales</taxon>
        <taxon>Paenibacillaceae</taxon>
        <taxon>Paenibacillus</taxon>
    </lineage>
</organism>
<gene>
    <name evidence="2" type="ORF">K0T92_04810</name>
</gene>
<dbReference type="InterPro" id="IPR011051">
    <property type="entry name" value="RmlC_Cupin_sf"/>
</dbReference>
<dbReference type="PANTHER" id="PTHR31238">
    <property type="entry name" value="GERMIN-LIKE PROTEIN SUBFAMILY 3 MEMBER 3"/>
    <property type="match status" value="1"/>
</dbReference>
<dbReference type="InterPro" id="IPR014710">
    <property type="entry name" value="RmlC-like_jellyroll"/>
</dbReference>